<name>A0A256FUE6_9HYPH</name>
<dbReference type="Proteomes" id="UP000216345">
    <property type="component" value="Unassembled WGS sequence"/>
</dbReference>
<accession>A0A256FUE6</accession>
<dbReference type="AlphaFoldDB" id="A0A256FUE6"/>
<sequence length="42" mass="5099">MHWVAVVGQSELTPTLLNIERVRDDRTRSKVQHQKPDRMFHW</sequence>
<evidence type="ECO:0000313" key="1">
    <source>
        <dbReference type="EMBL" id="OYR18443.1"/>
    </source>
</evidence>
<proteinExistence type="predicted"/>
<reference evidence="1 2" key="1">
    <citation type="submission" date="2017-07" db="EMBL/GenBank/DDBJ databases">
        <title>Phylogenetic study on the rhizospheric bacterium Ochrobactrum sp. A44.</title>
        <authorList>
            <person name="Krzyzanowska D.M."/>
            <person name="Ossowicki A."/>
            <person name="Rajewska M."/>
            <person name="Maciag T."/>
            <person name="Kaczynski Z."/>
            <person name="Czerwicka M."/>
            <person name="Jafra S."/>
        </authorList>
    </citation>
    <scope>NUCLEOTIDE SEQUENCE [LARGE SCALE GENOMIC DNA]</scope>
    <source>
        <strain evidence="1 2">PR17</strain>
    </source>
</reference>
<keyword evidence="2" id="KW-1185">Reference proteome</keyword>
<organism evidence="1 2">
    <name type="scientific">Brucella rhizosphaerae</name>
    <dbReference type="NCBI Taxonomy" id="571254"/>
    <lineage>
        <taxon>Bacteria</taxon>
        <taxon>Pseudomonadati</taxon>
        <taxon>Pseudomonadota</taxon>
        <taxon>Alphaproteobacteria</taxon>
        <taxon>Hyphomicrobiales</taxon>
        <taxon>Brucellaceae</taxon>
        <taxon>Brucella/Ochrobactrum group</taxon>
        <taxon>Brucella</taxon>
    </lineage>
</organism>
<comment type="caution">
    <text evidence="1">The sequence shown here is derived from an EMBL/GenBank/DDBJ whole genome shotgun (WGS) entry which is preliminary data.</text>
</comment>
<evidence type="ECO:0000313" key="2">
    <source>
        <dbReference type="Proteomes" id="UP000216345"/>
    </source>
</evidence>
<protein>
    <submittedName>
        <fullName evidence="1">Uncharacterized protein</fullName>
    </submittedName>
</protein>
<dbReference type="EMBL" id="NNRK01000012">
    <property type="protein sequence ID" value="OYR18443.1"/>
    <property type="molecule type" value="Genomic_DNA"/>
</dbReference>
<gene>
    <name evidence="1" type="ORF">CEV32_3290</name>
</gene>